<name>W1J7D6_9GAMM</name>
<organism evidence="1 2">
    <name type="scientific">Xenorhabdus cabanillasii JM26</name>
    <dbReference type="NCBI Taxonomy" id="1427517"/>
    <lineage>
        <taxon>Bacteria</taxon>
        <taxon>Pseudomonadati</taxon>
        <taxon>Pseudomonadota</taxon>
        <taxon>Gammaproteobacteria</taxon>
        <taxon>Enterobacterales</taxon>
        <taxon>Morganellaceae</taxon>
        <taxon>Xenorhabdus</taxon>
    </lineage>
</organism>
<dbReference type="Proteomes" id="UP000019197">
    <property type="component" value="Unassembled WGS sequence"/>
</dbReference>
<dbReference type="OrthoDB" id="6636833at2"/>
<dbReference type="EMBL" id="CBXE010000369">
    <property type="protein sequence ID" value="CDL86672.1"/>
    <property type="molecule type" value="Genomic_DNA"/>
</dbReference>
<evidence type="ECO:0000313" key="2">
    <source>
        <dbReference type="Proteomes" id="UP000019197"/>
    </source>
</evidence>
<dbReference type="AlphaFoldDB" id="W1J7D6"/>
<sequence length="84" mass="10157">MAFHILIFKKTESECFARYSFIASEFMDSDKEHGIFEINKENGEITLIKPAYRDEKKHFFQRASYKIYTYWKRGEFPEEAEWAS</sequence>
<gene>
    <name evidence="1" type="ORF">XCR1_4300021</name>
</gene>
<comment type="caution">
    <text evidence="1">The sequence shown here is derived from an EMBL/GenBank/DDBJ whole genome shotgun (WGS) entry which is preliminary data.</text>
</comment>
<evidence type="ECO:0000313" key="1">
    <source>
        <dbReference type="EMBL" id="CDL86672.1"/>
    </source>
</evidence>
<protein>
    <submittedName>
        <fullName evidence="1">Uncharacterized protein</fullName>
    </submittedName>
</protein>
<dbReference type="RefSeq" id="WP_038267217.1">
    <property type="nucleotide sequence ID" value="NZ_CAWLVK010000369.1"/>
</dbReference>
<reference evidence="1 2" key="1">
    <citation type="submission" date="2013-11" db="EMBL/GenBank/DDBJ databases">
        <title>Draft genome sequence and annotation of the entomopathogenic bacterium, Xenorhabdus cabanillasi strain JM26.</title>
        <authorList>
            <person name="Gualtieri M."/>
            <person name="Ogier J.C."/>
            <person name="Pages S."/>
            <person name="Givaudan A."/>
            <person name="Gaudriault S."/>
        </authorList>
    </citation>
    <scope>NUCLEOTIDE SEQUENCE [LARGE SCALE GENOMIC DNA]</scope>
    <source>
        <strain evidence="1 2">JM26</strain>
    </source>
</reference>
<proteinExistence type="predicted"/>
<accession>W1J7D6</accession>